<dbReference type="GO" id="GO:0005789">
    <property type="term" value="C:endoplasmic reticulum membrane"/>
    <property type="evidence" value="ECO:0007669"/>
    <property type="project" value="UniProtKB-SubCell"/>
</dbReference>
<name>A0A6A7G5P7_9CRUS</name>
<comment type="function">
    <text evidence="16">Receptor for inositol 1,4,5-trisphosphate, a second messenger that mediates the release of intracellular calcium.</text>
</comment>
<keyword evidence="12 16" id="KW-0472">Membrane</keyword>
<dbReference type="EMBL" id="IACT01006045">
    <property type="protein sequence ID" value="LAC25185.1"/>
    <property type="molecule type" value="mRNA"/>
</dbReference>
<dbReference type="Pfam" id="PF02815">
    <property type="entry name" value="MIR"/>
    <property type="match status" value="1"/>
</dbReference>
<keyword evidence="5 16" id="KW-0107">Calcium channel</keyword>
<feature type="domain" description="MIR" evidence="19">
    <location>
        <begin position="115"/>
        <end position="169"/>
    </location>
</feature>
<dbReference type="PRINTS" id="PR00779">
    <property type="entry name" value="INSP3RECEPTR"/>
</dbReference>
<keyword evidence="11 16" id="KW-0406">Ion transport</keyword>
<feature type="transmembrane region" description="Helical" evidence="16">
    <location>
        <begin position="2300"/>
        <end position="2320"/>
    </location>
</feature>
<keyword evidence="3 16" id="KW-0813">Transport</keyword>
<dbReference type="FunFam" id="2.80.10.50:FF:000005">
    <property type="entry name" value="Inositol 1,4,5-trisphosphate receptor type 2"/>
    <property type="match status" value="1"/>
</dbReference>
<dbReference type="GO" id="GO:0070679">
    <property type="term" value="F:inositol 1,4,5 trisphosphate binding"/>
    <property type="evidence" value="ECO:0007669"/>
    <property type="project" value="UniProtKB-UniRule"/>
</dbReference>
<evidence type="ECO:0000256" key="17">
    <source>
        <dbReference type="SAM" id="Coils"/>
    </source>
</evidence>
<dbReference type="SUPFAM" id="SSF100909">
    <property type="entry name" value="IP3 receptor type 1 binding core, domain 2"/>
    <property type="match status" value="2"/>
</dbReference>
<evidence type="ECO:0000256" key="7">
    <source>
        <dbReference type="ARBA" id="ARBA00022737"/>
    </source>
</evidence>
<evidence type="ECO:0000256" key="13">
    <source>
        <dbReference type="ARBA" id="ARBA00023170"/>
    </source>
</evidence>
<sequence length="2775" mass="313668">MGSEMVGGASLLRMGDVVSLYAEGTVAGFISTLGLVDDRVVINPGSGDLNVPPKKFRDCLFRLCPSNRYSAQKQFWKAAKQTGGHGTDANLLSRLHQAAETEKKQNEAEKKKLLGTVIQYGSVVQLLHLKSNKYVTVNKRLPALLEKNAMRVSMDGNGNEGSWFYINPFYKLRGNGDNVVVGDRVILNPVNARQQMLHVSSMHDLHDHPGCKEVNVLNSTTCWKVCVNMEHRENVDGVLRGGDVVRLFHAEQEKFLTMDYYRKCPVVFLRTTGRSSATAATSSKALWEVEVVQHDPCRGGAGHWNSLFRFKHLSTGQYLAAEIDEDETPDPTRNKLRGGGHVFQLVSVPVSNDIATIFEMEPTTQMRGDSFVPQNSYVRLRHLCTATWVHSTSIPIDREEEKPVMSKVGCAPIKEDKEAFSVVPVLATEVRDLDFANDANEVLAKLAKKLEARNITQLERKYLTNLLQDIIYFVASKEDEQNKSEALELTPAVYNRDRQKLLREQSILEQIFKILQAPFIEVEGEGSLLRMEDLNSPRHAAFKNIFRLCYRLLRLAQHDYRKNQEYIAKKFGFMQKQIGYDILAEDTITALLHNNQKLLNEHITGNEIETFVGLVRKNMKQWQWRFLDYLKVLCISNNVAIARTQELICKSVLSDVNSDILIDTRLVVSDPDLLLEEGETPVRETAVVLNWKTGEGPQTIVEMALRAKNAIDPETSEDALILEYYRHQLDLFSHMCLGRQYLAIDPLAPKLEIELMLKCMEDETLSYELRASFCRLMLHMHIDREPQEKVTPVKYARLWSEIKPEISIQDYDGLAWSPGEGDAEAGSTKFVPVIEFVRKYLEYVVSNAFSFADHTQNVLTYEVVNLAQHLVYFGFYSFCDLLSLTKTLLSILDYSCDNVSGLIPGVNFTNSSMPAMGGVMKTIGDMGSVMTQLALCTTGIGPRFPGVDVSNSTMGFGSVVAAVSSAAGISVGKGGSGGSGASPKKSSSNTKKQDTLLMDTKLKIVEILEFILNVRLDYRISCLLSIFKRESDANTKAMAEAGGASGTNVMPGLKQKNVDNIWNSAQTIFEENEAHKSELDLDGESGCKFLRVLLHLVMHEYPPLVSRSLQLLFQHFSQRQEVLNSFKQVQLLVQDSDVESYKQIKEDLDDLRNLVEKSELWVYKGRSTDSSGGGSKKKKKKKKDDDDDQEEKKRPAPMHKQGSAIDLGLGPPLEHDQYRKYKHMQQILERMNRLCVSVSASGYPTPRRNEQRLLRNMGVHSVVLDLLQIPYEKQEDKRMNELIELAHQFLQNFCLGDRQNQVLLYKNISLFLNYGLLEAKTICSIFKDNHVLCSEVNETVIQHFVQSIETQGRHVQYLKFLQTIVKAEGHFIRRSQDVVMQALLNAEEDVLVFYNDKASFNAFVEMMITERNKMDLDEGSQLRYHIELVRLLACCTEGKNASTEIKCQSLLPLDDIVNMVDHPDCIPEVKEAYINFLNHCYIDTEVEMKEIYNSHHIWSLFEKSFLVDMGRVATATPDRRNSDKALEQYVVNCLMTIISTFFMSKFSDQSQTIQSRQPVFVLLLHAVYRVSQGVIGPHRVNVETCIRTLADVAQKHNISIPSELVEQVASMSQRTNSLLTRSVNAWGKKTASRQTTLTQVGGRTDHLVIEQDFNSVVSQLELELRPLVEAELSVLVDILYQPHRLFRKGSEAEYTCQKQSGGFISRLISHCRKLLEDKEEELCIKVLKTLKDMMADPDFGEKGEQLRAMWLKTYLKEYYHYKKKDSPDTKMKPIIYSRPGDKLLRRSGRSMIEVQTSLAEEGAADLMVELVVNSHSSQNIFVEAIELGIALLEGGNSRIQDILYQKLTSDNEKAQKFFKVFFEKMQDAQQEIRNTVTVNTSDMTQRVPDDKEPTQYSDKPATSPARASRHGNKNGVVVTDEMREEMNSAVNATVQSFNVIRAEKTGDELLSDEESCAGRGGGPGGGHLEEEEPKLSAKITVMDPILRCLQLFCENHNPDMQNFLRNQSAKPNYNLVSETLLFLDCICGSTTGGLGLLGLYINEYNVSLINQTLETLTEYCQGPCHENQNCIATHESNGLHIITALILNDICPLAHDKMDLVLELKNSASKLLLAIMESRHDSENAEKILQSMNIPQLLDVVGKAYHQESLEEDELEEGAGDDEDAVSPKEVGHNIYILCHQLSKHNDELHRLLHNTDLATQATPDKLQRALKHYGENTAQIEIARSNRTLEQIVFPIRDVCKHLTVDTQQKVRNTAELDKHNSKVTDFFEKFEDMHNEMKWQRKLKKQPMLSAISENMSLWSRLLFLCSLVCNLILAGSYPFDDDPEPGDLVSRQVSLLVWASVLAVLAVVVASPRALWGYILAGLVIIRLILSHGAEPTLLLLGTVNVVIKAIHLVSIMGNKGTFTKSFQQILTDTELIYHVFYFVFCILGLFKPYAYSILLLDVVYREETLFNVIQSVTRNGWSIILTAALALILIYLFSIIAFVFFRDDFEMSVTKLIPVDNIVAASPSCEAGLGEECPMESAKGSITTIGQQAYITEEETEKVCTSLRMCIITTLNHGLRNGGGIGDLLRTHSKDNSLFTGRVLFDMLFFFIIIIIILNLIFGVIIDTFADLRSEKQQKEHTLQNNCFICGLSRSMFDNRDVSYETHIEVEHSMWYYLYFYVLVKEKDRTEFTGPESYVYAMVQEGKMDWFPRMRAMSLNVSEGDTETNEARILNAKLDKTQSLIEDLVGQLAQLKEEMNEQRKKRQRKGLMTTASIHSFGALDTSPQAIH</sequence>
<evidence type="ECO:0000313" key="20">
    <source>
        <dbReference type="EMBL" id="LAC25185.1"/>
    </source>
</evidence>
<dbReference type="InterPro" id="IPR035910">
    <property type="entry name" value="RyR/IP3R_RIH_dom_sf"/>
</dbReference>
<evidence type="ECO:0000256" key="5">
    <source>
        <dbReference type="ARBA" id="ARBA00022673"/>
    </source>
</evidence>
<dbReference type="InterPro" id="IPR015925">
    <property type="entry name" value="Ryanodine_IP3_receptor"/>
</dbReference>
<dbReference type="FunFam" id="2.80.10.50:FF:000002">
    <property type="entry name" value="Inositol 1,4,5-trisphosphate receptor type 2"/>
    <property type="match status" value="1"/>
</dbReference>
<evidence type="ECO:0000256" key="10">
    <source>
        <dbReference type="ARBA" id="ARBA00022989"/>
    </source>
</evidence>
<keyword evidence="15 16" id="KW-0407">Ion channel</keyword>
<feature type="region of interest" description="Disordered" evidence="18">
    <location>
        <begin position="973"/>
        <end position="992"/>
    </location>
</feature>
<keyword evidence="10 16" id="KW-1133">Transmembrane helix</keyword>
<feature type="coiled-coil region" evidence="17">
    <location>
        <begin position="2722"/>
        <end position="2756"/>
    </location>
</feature>
<evidence type="ECO:0000256" key="4">
    <source>
        <dbReference type="ARBA" id="ARBA00022568"/>
    </source>
</evidence>
<accession>A0A6A7G5P7</accession>
<keyword evidence="17" id="KW-0175">Coiled coil</keyword>
<evidence type="ECO:0000256" key="6">
    <source>
        <dbReference type="ARBA" id="ARBA00022692"/>
    </source>
</evidence>
<feature type="region of interest" description="Disordered" evidence="18">
    <location>
        <begin position="1950"/>
        <end position="1971"/>
    </location>
</feature>
<keyword evidence="9 16" id="KW-0106">Calcium</keyword>
<dbReference type="PANTHER" id="PTHR45816">
    <property type="entry name" value="MIR DOMAIN-CONTAINING PROTEIN"/>
    <property type="match status" value="1"/>
</dbReference>
<feature type="transmembrane region" description="Helical" evidence="16">
    <location>
        <begin position="2419"/>
        <end position="2444"/>
    </location>
</feature>
<keyword evidence="6 16" id="KW-0812">Transmembrane</keyword>
<evidence type="ECO:0000256" key="9">
    <source>
        <dbReference type="ARBA" id="ARBA00022837"/>
    </source>
</evidence>
<dbReference type="InterPro" id="IPR000699">
    <property type="entry name" value="RIH_dom"/>
</dbReference>
<feature type="transmembrane region" description="Helical" evidence="16">
    <location>
        <begin position="2381"/>
        <end position="2399"/>
    </location>
</feature>
<dbReference type="GO" id="GO:0005220">
    <property type="term" value="F:inositol 1,4,5-trisphosphate-gated calcium channel activity"/>
    <property type="evidence" value="ECO:0007669"/>
    <property type="project" value="UniProtKB-UniRule"/>
</dbReference>
<feature type="transmembrane region" description="Helical" evidence="16">
    <location>
        <begin position="2332"/>
        <end position="2351"/>
    </location>
</feature>
<protein>
    <recommendedName>
        <fullName evidence="16">Inositol 1,4,5-trisphosphate receptor</fullName>
    </recommendedName>
</protein>
<dbReference type="PROSITE" id="PS50919">
    <property type="entry name" value="MIR"/>
    <property type="match status" value="3"/>
</dbReference>
<dbReference type="Gene3D" id="1.10.287.70">
    <property type="match status" value="1"/>
</dbReference>
<evidence type="ECO:0000256" key="11">
    <source>
        <dbReference type="ARBA" id="ARBA00023065"/>
    </source>
</evidence>
<dbReference type="FunFam" id="1.25.10.30:FF:000001">
    <property type="entry name" value="Inositol 1,4,5-trisphosphate receptor, type 2"/>
    <property type="match status" value="1"/>
</dbReference>
<feature type="region of interest" description="Disordered" evidence="18">
    <location>
        <begin position="1166"/>
        <end position="1212"/>
    </location>
</feature>
<dbReference type="Gene3D" id="1.25.10.30">
    <property type="entry name" value="IP3 receptor type 1 binding core, RIH domain"/>
    <property type="match status" value="1"/>
</dbReference>
<evidence type="ECO:0000256" key="18">
    <source>
        <dbReference type="SAM" id="MobiDB-lite"/>
    </source>
</evidence>
<keyword evidence="14 16" id="KW-1071">Ligand-gated ion channel</keyword>
<dbReference type="InterPro" id="IPR013662">
    <property type="entry name" value="RIH_assoc-dom"/>
</dbReference>
<evidence type="ECO:0000256" key="1">
    <source>
        <dbReference type="ARBA" id="ARBA00004477"/>
    </source>
</evidence>
<feature type="transmembrane region" description="Helical" evidence="16">
    <location>
        <begin position="2464"/>
        <end position="2489"/>
    </location>
</feature>
<keyword evidence="13 16" id="KW-0675">Receptor</keyword>
<evidence type="ECO:0000256" key="16">
    <source>
        <dbReference type="RuleBase" id="RU368044"/>
    </source>
</evidence>
<comment type="similarity">
    <text evidence="2 16">Belongs to the InsP3 receptor family.</text>
</comment>
<evidence type="ECO:0000256" key="3">
    <source>
        <dbReference type="ARBA" id="ARBA00022448"/>
    </source>
</evidence>
<feature type="domain" description="MIR" evidence="19">
    <location>
        <begin position="299"/>
        <end position="363"/>
    </location>
</feature>
<keyword evidence="8 16" id="KW-0256">Endoplasmic reticulum</keyword>
<dbReference type="GO" id="GO:0051209">
    <property type="term" value="P:release of sequestered calcium ion into cytosol"/>
    <property type="evidence" value="ECO:0007669"/>
    <property type="project" value="UniProtKB-UniRule"/>
</dbReference>
<keyword evidence="4 16" id="KW-0109">Calcium transport</keyword>
<evidence type="ECO:0000256" key="14">
    <source>
        <dbReference type="ARBA" id="ARBA00023286"/>
    </source>
</evidence>
<feature type="region of interest" description="Disordered" evidence="18">
    <location>
        <begin position="1879"/>
        <end position="1914"/>
    </location>
</feature>
<evidence type="ECO:0000256" key="15">
    <source>
        <dbReference type="ARBA" id="ARBA00023303"/>
    </source>
</evidence>
<evidence type="ECO:0000259" key="19">
    <source>
        <dbReference type="PROSITE" id="PS50919"/>
    </source>
</evidence>
<feature type="transmembrane region" description="Helical" evidence="16">
    <location>
        <begin position="2587"/>
        <end position="2610"/>
    </location>
</feature>
<dbReference type="InterPro" id="IPR000493">
    <property type="entry name" value="InsP3_rcpt"/>
</dbReference>
<reference evidence="20" key="1">
    <citation type="submission" date="2017-11" db="EMBL/GenBank/DDBJ databases">
        <title>The sensing device of the deep-sea amphipod.</title>
        <authorList>
            <person name="Kobayashi H."/>
            <person name="Nagahama T."/>
            <person name="Arai W."/>
            <person name="Sasagawa Y."/>
            <person name="Umeda M."/>
            <person name="Hayashi T."/>
            <person name="Nikaido I."/>
            <person name="Watanabe H."/>
            <person name="Oguri K."/>
            <person name="Kitazato H."/>
            <person name="Fujioka K."/>
            <person name="Kido Y."/>
            <person name="Takami H."/>
        </authorList>
    </citation>
    <scope>NUCLEOTIDE SEQUENCE</scope>
    <source>
        <tissue evidence="20">Whole body</tissue>
    </source>
</reference>
<organism evidence="20">
    <name type="scientific">Hirondellea gigas</name>
    <dbReference type="NCBI Taxonomy" id="1518452"/>
    <lineage>
        <taxon>Eukaryota</taxon>
        <taxon>Metazoa</taxon>
        <taxon>Ecdysozoa</taxon>
        <taxon>Arthropoda</taxon>
        <taxon>Crustacea</taxon>
        <taxon>Multicrustacea</taxon>
        <taxon>Malacostraca</taxon>
        <taxon>Eumalacostraca</taxon>
        <taxon>Peracarida</taxon>
        <taxon>Amphipoda</taxon>
        <taxon>Amphilochidea</taxon>
        <taxon>Lysianassida</taxon>
        <taxon>Lysianassidira</taxon>
        <taxon>Lysianassoidea</taxon>
        <taxon>Lysianassidae</taxon>
        <taxon>Hirondellea</taxon>
    </lineage>
</organism>
<dbReference type="Pfam" id="PF01365">
    <property type="entry name" value="RYDR_ITPR"/>
    <property type="match status" value="2"/>
</dbReference>
<dbReference type="CDD" id="cd23277">
    <property type="entry name" value="beta-trefoil_MIR_ITPR"/>
    <property type="match status" value="1"/>
</dbReference>
<dbReference type="Pfam" id="PF08454">
    <property type="entry name" value="RIH_assoc"/>
    <property type="match status" value="1"/>
</dbReference>
<comment type="subcellular location">
    <subcellularLocation>
        <location evidence="1 16">Endoplasmic reticulum membrane</location>
        <topology evidence="1 16">Multi-pass membrane protein</topology>
    </subcellularLocation>
</comment>
<comment type="subunit">
    <text evidence="16">Homotetramer.</text>
</comment>
<dbReference type="InterPro" id="IPR036300">
    <property type="entry name" value="MIR_dom_sf"/>
</dbReference>
<evidence type="ECO:0000256" key="12">
    <source>
        <dbReference type="ARBA" id="ARBA00023136"/>
    </source>
</evidence>
<feature type="domain" description="MIR" evidence="19">
    <location>
        <begin position="236"/>
        <end position="292"/>
    </location>
</feature>
<evidence type="ECO:0000256" key="2">
    <source>
        <dbReference type="ARBA" id="ARBA00009453"/>
    </source>
</evidence>
<feature type="transmembrane region" description="Helical" evidence="16">
    <location>
        <begin position="2358"/>
        <end position="2375"/>
    </location>
</feature>
<feature type="coiled-coil region" evidence="17">
    <location>
        <begin position="89"/>
        <end position="116"/>
    </location>
</feature>
<dbReference type="Gene3D" id="2.80.10.50">
    <property type="match status" value="2"/>
</dbReference>
<dbReference type="SMART" id="SM00472">
    <property type="entry name" value="MIR"/>
    <property type="match status" value="4"/>
</dbReference>
<dbReference type="PANTHER" id="PTHR45816:SF4">
    <property type="entry name" value="RYR_IP3R HOMOLOGY ASSOCIATED DOMAIN-CONTAINING PROTEIN"/>
    <property type="match status" value="1"/>
</dbReference>
<dbReference type="InterPro" id="IPR014821">
    <property type="entry name" value="Ins145_P3_rcpt"/>
</dbReference>
<dbReference type="Pfam" id="PF08709">
    <property type="entry name" value="Ins145_P3_rec"/>
    <property type="match status" value="1"/>
</dbReference>
<evidence type="ECO:0000256" key="8">
    <source>
        <dbReference type="ARBA" id="ARBA00022824"/>
    </source>
</evidence>
<dbReference type="SUPFAM" id="SSF82109">
    <property type="entry name" value="MIR domain"/>
    <property type="match status" value="2"/>
</dbReference>
<dbReference type="InterPro" id="IPR005821">
    <property type="entry name" value="Ion_trans_dom"/>
</dbReference>
<comment type="domain">
    <text evidence="16">The receptor contains a calcium channel in its C-terminal extremity. Its large N-terminal cytoplasmic region has the ligand-binding site in the N-terminus and modulatory sites in the middle portion immediately upstream of the channel region.</text>
</comment>
<keyword evidence="7" id="KW-0677">Repeat</keyword>
<dbReference type="InterPro" id="IPR016093">
    <property type="entry name" value="MIR_motif"/>
</dbReference>
<proteinExistence type="evidence at transcript level"/>
<dbReference type="Pfam" id="PF00520">
    <property type="entry name" value="Ion_trans"/>
    <property type="match status" value="1"/>
</dbReference>